<dbReference type="AlphaFoldDB" id="A0A5M9J7D5"/>
<keyword evidence="2" id="KW-1185">Reference proteome</keyword>
<gene>
    <name evidence="1" type="ORF">EYC84_012149</name>
</gene>
<name>A0A5M9J7D5_MONFR</name>
<comment type="caution">
    <text evidence="1">The sequence shown here is derived from an EMBL/GenBank/DDBJ whole genome shotgun (WGS) entry which is preliminary data.</text>
</comment>
<evidence type="ECO:0000313" key="2">
    <source>
        <dbReference type="Proteomes" id="UP000322873"/>
    </source>
</evidence>
<dbReference type="Proteomes" id="UP000322873">
    <property type="component" value="Unassembled WGS sequence"/>
</dbReference>
<organism evidence="1 2">
    <name type="scientific">Monilinia fructicola</name>
    <name type="common">Brown rot fungus</name>
    <name type="synonym">Ciboria fructicola</name>
    <dbReference type="NCBI Taxonomy" id="38448"/>
    <lineage>
        <taxon>Eukaryota</taxon>
        <taxon>Fungi</taxon>
        <taxon>Dikarya</taxon>
        <taxon>Ascomycota</taxon>
        <taxon>Pezizomycotina</taxon>
        <taxon>Leotiomycetes</taxon>
        <taxon>Helotiales</taxon>
        <taxon>Sclerotiniaceae</taxon>
        <taxon>Monilinia</taxon>
    </lineage>
</organism>
<sequence>MENWNFHREHWVYCYRYETFNLFFRIKLATLQPYALTLLHCTVCTIQYGVQSAVWYGFVRKPHNEPFKLLESPLQIPRFLVEYFDCSTGHIHTGLHDVLVNHFLENTPDFKISRRFLKFSRHQTFTHLTLTSLTYY</sequence>
<evidence type="ECO:0000313" key="1">
    <source>
        <dbReference type="EMBL" id="KAA8564173.1"/>
    </source>
</evidence>
<proteinExistence type="predicted"/>
<protein>
    <submittedName>
        <fullName evidence="1">Uncharacterized protein</fullName>
    </submittedName>
</protein>
<reference evidence="1 2" key="1">
    <citation type="submission" date="2019-06" db="EMBL/GenBank/DDBJ databases">
        <title>Genome Sequence of the Brown Rot Fungal Pathogen Monilinia fructicola.</title>
        <authorList>
            <person name="De Miccolis Angelini R.M."/>
            <person name="Landi L."/>
            <person name="Abate D."/>
            <person name="Pollastro S."/>
            <person name="Romanazzi G."/>
            <person name="Faretra F."/>
        </authorList>
    </citation>
    <scope>NUCLEOTIDE SEQUENCE [LARGE SCALE GENOMIC DNA]</scope>
    <source>
        <strain evidence="1 2">Mfrc123</strain>
    </source>
</reference>
<dbReference type="EMBL" id="VICG01000016">
    <property type="protein sequence ID" value="KAA8564173.1"/>
    <property type="molecule type" value="Genomic_DNA"/>
</dbReference>
<accession>A0A5M9J7D5</accession>